<gene>
    <name evidence="2" type="ORF">MOC71_14640</name>
</gene>
<evidence type="ECO:0000313" key="3">
    <source>
        <dbReference type="Proteomes" id="UP001067121"/>
    </source>
</evidence>
<keyword evidence="1" id="KW-1133">Transmembrane helix</keyword>
<name>A0AAP3CM08_BACVA</name>
<keyword evidence="1" id="KW-0812">Transmembrane</keyword>
<accession>A0AAP3CM08</accession>
<dbReference type="EMBL" id="JALAOH010000046">
    <property type="protein sequence ID" value="MCY8317942.1"/>
    <property type="molecule type" value="Genomic_DNA"/>
</dbReference>
<keyword evidence="1" id="KW-0472">Membrane</keyword>
<dbReference type="Pfam" id="PF10966">
    <property type="entry name" value="DUF2768"/>
    <property type="match status" value="1"/>
</dbReference>
<evidence type="ECO:0000256" key="1">
    <source>
        <dbReference type="SAM" id="Phobius"/>
    </source>
</evidence>
<organism evidence="2 3">
    <name type="scientific">Bacillus vallismortis</name>
    <dbReference type="NCBI Taxonomy" id="72361"/>
    <lineage>
        <taxon>Bacteria</taxon>
        <taxon>Bacillati</taxon>
        <taxon>Bacillota</taxon>
        <taxon>Bacilli</taxon>
        <taxon>Bacillales</taxon>
        <taxon>Bacillaceae</taxon>
        <taxon>Bacillus</taxon>
    </lineage>
</organism>
<dbReference type="AlphaFoldDB" id="A0AAP3CM08"/>
<proteinExistence type="predicted"/>
<feature type="transmembrane region" description="Helical" evidence="1">
    <location>
        <begin position="39"/>
        <end position="61"/>
    </location>
</feature>
<evidence type="ECO:0000313" key="2">
    <source>
        <dbReference type="EMBL" id="MCY8317942.1"/>
    </source>
</evidence>
<dbReference type="GeneID" id="76987203"/>
<comment type="caution">
    <text evidence="2">The sequence shown here is derived from an EMBL/GenBank/DDBJ whole genome shotgun (WGS) entry which is preliminary data.</text>
</comment>
<feature type="transmembrane region" description="Helical" evidence="1">
    <location>
        <begin position="6"/>
        <end position="27"/>
    </location>
</feature>
<dbReference type="RefSeq" id="WP_010330501.1">
    <property type="nucleotide sequence ID" value="NZ_CBDIAD010000022.1"/>
</dbReference>
<protein>
    <submittedName>
        <fullName evidence="2">DUF2768 domain-containing protein</fullName>
    </submittedName>
</protein>
<dbReference type="Proteomes" id="UP001067121">
    <property type="component" value="Unassembled WGS sequence"/>
</dbReference>
<reference evidence="2" key="1">
    <citation type="submission" date="2022-02" db="EMBL/GenBank/DDBJ databases">
        <title>Crop Bioprotection Bacillus Genome Sequencing.</title>
        <authorList>
            <person name="Dunlap C."/>
        </authorList>
    </citation>
    <scope>NUCLEOTIDE SEQUENCE</scope>
    <source>
        <strain evidence="2">98-1</strain>
    </source>
</reference>
<sequence>MSLALMKMWFALGSMGLMFLAVASIYLSRFRLRNRFLKIVVSSFAFMCVLISGMIVLVVVFSGPVNE</sequence>
<dbReference type="InterPro" id="IPR020076">
    <property type="entry name" value="DUF2768"/>
</dbReference>